<protein>
    <submittedName>
        <fullName evidence="4">Nitrile-specifier protein 5</fullName>
    </submittedName>
</protein>
<evidence type="ECO:0000256" key="1">
    <source>
        <dbReference type="ARBA" id="ARBA00022441"/>
    </source>
</evidence>
<dbReference type="Proteomes" id="UP000031668">
    <property type="component" value="Unassembled WGS sequence"/>
</dbReference>
<dbReference type="InterPro" id="IPR052125">
    <property type="entry name" value="KLHDC10"/>
</dbReference>
<dbReference type="SUPFAM" id="SSF117281">
    <property type="entry name" value="Kelch motif"/>
    <property type="match status" value="1"/>
</dbReference>
<evidence type="ECO:0000256" key="2">
    <source>
        <dbReference type="ARBA" id="ARBA00022737"/>
    </source>
</evidence>
<keyword evidence="3" id="KW-1133">Transmembrane helix</keyword>
<keyword evidence="3" id="KW-0472">Membrane</keyword>
<sequence>MNVLFCEIPNPLLYNVFIPQPRVAHCMDCVDTYIIIYGGVAWGNVVCNEMWIYDIFKCLFVKYPLPSYVKKRCLYSAICTFGSVIYIFGGTSYPLGRDMTNKLLSFDVYQNKWVDMSKNCKLTRNIVPKMYRASISYHGGFVYVISGIDGKQHLRTVYRYCTKSHIWSEIQLQSDISHPLSLTYLTTFKNRLYFINNPDLSPIQFSHVRAYDPSNSTWCIMTSESATNTFPENRVGECMAFYGRYGYLSSGKKPFWVNNGTQVVEDHSKSVYLTDVWRIDLDTLEWKNISNVLSVLI</sequence>
<dbReference type="Gene3D" id="2.120.10.80">
    <property type="entry name" value="Kelch-type beta propeller"/>
    <property type="match status" value="2"/>
</dbReference>
<evidence type="ECO:0000313" key="4">
    <source>
        <dbReference type="EMBL" id="KII64890.1"/>
    </source>
</evidence>
<dbReference type="PANTHER" id="PTHR46428:SF1">
    <property type="entry name" value="KELCH DOMAIN-CONTAINING PROTEIN 10"/>
    <property type="match status" value="1"/>
</dbReference>
<gene>
    <name evidence="4" type="ORF">RF11_09300</name>
</gene>
<dbReference type="OrthoDB" id="6350321at2759"/>
<keyword evidence="1" id="KW-0880">Kelch repeat</keyword>
<reference evidence="4 5" key="1">
    <citation type="journal article" date="2014" name="Genome Biol. Evol.">
        <title>The genome of the myxosporean Thelohanellus kitauei shows adaptations to nutrient acquisition within its fish host.</title>
        <authorList>
            <person name="Yang Y."/>
            <person name="Xiong J."/>
            <person name="Zhou Z."/>
            <person name="Huo F."/>
            <person name="Miao W."/>
            <person name="Ran C."/>
            <person name="Liu Y."/>
            <person name="Zhang J."/>
            <person name="Feng J."/>
            <person name="Wang M."/>
            <person name="Wang M."/>
            <person name="Wang L."/>
            <person name="Yao B."/>
        </authorList>
    </citation>
    <scope>NUCLEOTIDE SEQUENCE [LARGE SCALE GENOMIC DNA]</scope>
    <source>
        <strain evidence="4">Wuqing</strain>
    </source>
</reference>
<evidence type="ECO:0000313" key="5">
    <source>
        <dbReference type="Proteomes" id="UP000031668"/>
    </source>
</evidence>
<organism evidence="4 5">
    <name type="scientific">Thelohanellus kitauei</name>
    <name type="common">Myxosporean</name>
    <dbReference type="NCBI Taxonomy" id="669202"/>
    <lineage>
        <taxon>Eukaryota</taxon>
        <taxon>Metazoa</taxon>
        <taxon>Cnidaria</taxon>
        <taxon>Myxozoa</taxon>
        <taxon>Myxosporea</taxon>
        <taxon>Bivalvulida</taxon>
        <taxon>Platysporina</taxon>
        <taxon>Myxobolidae</taxon>
        <taxon>Thelohanellus</taxon>
    </lineage>
</organism>
<comment type="caution">
    <text evidence="4">The sequence shown here is derived from an EMBL/GenBank/DDBJ whole genome shotgun (WGS) entry which is preliminary data.</text>
</comment>
<proteinExistence type="predicted"/>
<dbReference type="AlphaFoldDB" id="A0A0C2MKG3"/>
<keyword evidence="3" id="KW-0812">Transmembrane</keyword>
<evidence type="ECO:0000256" key="3">
    <source>
        <dbReference type="SAM" id="Phobius"/>
    </source>
</evidence>
<keyword evidence="5" id="KW-1185">Reference proteome</keyword>
<dbReference type="PANTHER" id="PTHR46428">
    <property type="entry name" value="KELCH DOMAIN-CONTAINING PROTEIN 10"/>
    <property type="match status" value="1"/>
</dbReference>
<dbReference type="Pfam" id="PF24681">
    <property type="entry name" value="Kelch_KLHDC2_KLHL20_DRC7"/>
    <property type="match status" value="1"/>
</dbReference>
<dbReference type="InterPro" id="IPR015915">
    <property type="entry name" value="Kelch-typ_b-propeller"/>
</dbReference>
<name>A0A0C2MKG3_THEKT</name>
<dbReference type="EMBL" id="JWZT01004076">
    <property type="protein sequence ID" value="KII64890.1"/>
    <property type="molecule type" value="Genomic_DNA"/>
</dbReference>
<accession>A0A0C2MKG3</accession>
<keyword evidence="2" id="KW-0677">Repeat</keyword>
<feature type="transmembrane region" description="Helical" evidence="3">
    <location>
        <begin position="74"/>
        <end position="95"/>
    </location>
</feature>
<dbReference type="GO" id="GO:0032874">
    <property type="term" value="P:positive regulation of stress-activated MAPK cascade"/>
    <property type="evidence" value="ECO:0007669"/>
    <property type="project" value="TreeGrafter"/>
</dbReference>